<comment type="similarity">
    <text evidence="3">Belongs to the UreF family.</text>
</comment>
<reference evidence="5" key="2">
    <citation type="submission" date="2020-06" db="EMBL/GenBank/DDBJ databases">
        <authorList>
            <person name="Sheffer M."/>
        </authorList>
    </citation>
    <scope>NUCLEOTIDE SEQUENCE</scope>
</reference>
<comment type="caution">
    <text evidence="5">The sequence shown here is derived from an EMBL/GenBank/DDBJ whole genome shotgun (WGS) entry which is preliminary data.</text>
</comment>
<accession>A0A8T0FQ65</accession>
<dbReference type="EMBL" id="JABXBU010000011">
    <property type="protein sequence ID" value="KAF8790863.1"/>
    <property type="molecule type" value="Genomic_DNA"/>
</dbReference>
<dbReference type="AlphaFoldDB" id="A0A8T0FQ65"/>
<feature type="region of interest" description="Disordered" evidence="4">
    <location>
        <begin position="192"/>
        <end position="233"/>
    </location>
</feature>
<dbReference type="Pfam" id="PF01730">
    <property type="entry name" value="UreF"/>
    <property type="match status" value="1"/>
</dbReference>
<dbReference type="PANTHER" id="PTHR33620">
    <property type="entry name" value="UREASE ACCESSORY PROTEIN F"/>
    <property type="match status" value="1"/>
</dbReference>
<proteinExistence type="inferred from homology"/>
<evidence type="ECO:0000256" key="4">
    <source>
        <dbReference type="SAM" id="MobiDB-lite"/>
    </source>
</evidence>
<name>A0A8T0FQ65_ARGBR</name>
<evidence type="ECO:0000313" key="6">
    <source>
        <dbReference type="Proteomes" id="UP000807504"/>
    </source>
</evidence>
<protein>
    <recommendedName>
        <fullName evidence="7">THAP-type domain-containing protein</fullName>
    </recommendedName>
</protein>
<keyword evidence="2" id="KW-0143">Chaperone</keyword>
<evidence type="ECO:0008006" key="7">
    <source>
        <dbReference type="Google" id="ProtNLM"/>
    </source>
</evidence>
<evidence type="ECO:0000256" key="3">
    <source>
        <dbReference type="ARBA" id="ARBA00046339"/>
    </source>
</evidence>
<evidence type="ECO:0000256" key="1">
    <source>
        <dbReference type="ARBA" id="ARBA00022988"/>
    </source>
</evidence>
<dbReference type="GO" id="GO:0016151">
    <property type="term" value="F:nickel cation binding"/>
    <property type="evidence" value="ECO:0007669"/>
    <property type="project" value="InterPro"/>
</dbReference>
<sequence length="233" mass="25981">MDDCNLFTILQLCDSGSSCIPFVRSASENANNLEKLINLDSLHNATLLNHVSHRASKQQPIVFGVVCSALKIPTRKTGEMYLFNCLRTILASTVRLGKIGSIQVCERHFKDGKVLYRTTFYNESTGETLSAPLKKPRVKENALPSVFPVCPTYLSSSTSSIRESPSKKRQRLEQVQIEHSIIESLISKQNYDSKTAYDTDQPEPSQSQPILEKSTVSPNPTKPSTITRYGRTV</sequence>
<evidence type="ECO:0000256" key="2">
    <source>
        <dbReference type="ARBA" id="ARBA00023186"/>
    </source>
</evidence>
<keyword evidence="1" id="KW-0996">Nickel insertion</keyword>
<dbReference type="InterPro" id="IPR038277">
    <property type="entry name" value="UreF_sf"/>
</dbReference>
<organism evidence="5 6">
    <name type="scientific">Argiope bruennichi</name>
    <name type="common">Wasp spider</name>
    <name type="synonym">Aranea bruennichi</name>
    <dbReference type="NCBI Taxonomy" id="94029"/>
    <lineage>
        <taxon>Eukaryota</taxon>
        <taxon>Metazoa</taxon>
        <taxon>Ecdysozoa</taxon>
        <taxon>Arthropoda</taxon>
        <taxon>Chelicerata</taxon>
        <taxon>Arachnida</taxon>
        <taxon>Araneae</taxon>
        <taxon>Araneomorphae</taxon>
        <taxon>Entelegynae</taxon>
        <taxon>Araneoidea</taxon>
        <taxon>Araneidae</taxon>
        <taxon>Argiope</taxon>
    </lineage>
</organism>
<reference evidence="5" key="1">
    <citation type="journal article" date="2020" name="bioRxiv">
        <title>Chromosome-level reference genome of the European wasp spider Argiope bruennichi: a resource for studies on range expansion and evolutionary adaptation.</title>
        <authorList>
            <person name="Sheffer M.M."/>
            <person name="Hoppe A."/>
            <person name="Krehenwinkel H."/>
            <person name="Uhl G."/>
            <person name="Kuss A.W."/>
            <person name="Jensen L."/>
            <person name="Jensen C."/>
            <person name="Gillespie R.G."/>
            <person name="Hoff K.J."/>
            <person name="Prost S."/>
        </authorList>
    </citation>
    <scope>NUCLEOTIDE SEQUENCE</scope>
</reference>
<keyword evidence="6" id="KW-1185">Reference proteome</keyword>
<dbReference type="PANTHER" id="PTHR33620:SF1">
    <property type="entry name" value="UREASE ACCESSORY PROTEIN F"/>
    <property type="match status" value="1"/>
</dbReference>
<evidence type="ECO:0000313" key="5">
    <source>
        <dbReference type="EMBL" id="KAF8790863.1"/>
    </source>
</evidence>
<dbReference type="InterPro" id="IPR002639">
    <property type="entry name" value="UreF"/>
</dbReference>
<gene>
    <name evidence="5" type="ORF">HNY73_005816</name>
</gene>
<feature type="compositionally biased region" description="Polar residues" evidence="4">
    <location>
        <begin position="192"/>
        <end position="227"/>
    </location>
</feature>
<dbReference type="Gene3D" id="1.10.4190.10">
    <property type="entry name" value="Urease accessory protein UreF"/>
    <property type="match status" value="1"/>
</dbReference>
<dbReference type="Proteomes" id="UP000807504">
    <property type="component" value="Unassembled WGS sequence"/>
</dbReference>